<protein>
    <submittedName>
        <fullName evidence="3">Uncharacterized protein</fullName>
    </submittedName>
</protein>
<feature type="compositionally biased region" description="Polar residues" evidence="2">
    <location>
        <begin position="569"/>
        <end position="579"/>
    </location>
</feature>
<dbReference type="EMBL" id="NSIT01000154">
    <property type="protein sequence ID" value="PJE78601.1"/>
    <property type="molecule type" value="Genomic_DNA"/>
</dbReference>
<proteinExistence type="predicted"/>
<dbReference type="AlphaFoldDB" id="A0A2H9T5V7"/>
<evidence type="ECO:0000256" key="1">
    <source>
        <dbReference type="SAM" id="Coils"/>
    </source>
</evidence>
<name>A0A2H9T5V7_9ZZZZ</name>
<sequence length="598" mass="68663">MAFERGNNRYKDISDERQAYELYGQQCKNRTTLDQDYQGNCFKSQWDTLLSFLTQSEKMVHEISQELNQKVIKEVIKITTECWDTDDEYFYEFSSVEQGKMVLVANAEFLGIEKKLNQLEKKSKVAYERQLKQLDENHEKELAHNKKEVSDTKAALEKFSQKWEVVLDEDLVKKTMKWLAGAEKEDVIPSIELFLTETFRQLEQETHSSRLDKRIDVEYLEQRLEKIYKDIKHCKNDSDSLPVQLELDYNPLLSFEEALKKAINSEKTEYRQTVLHCMKRMEQDLDVTRKLTLLKELAKIQWCEENLKWCKEECSKEVSEPLASLSDEGLSLQNQTLVVYSQVIEILFQKEANVTNCLLPSSGRLVLEDARDQIEEVTNSLNQIITTSNSRLASEQPVEEYLRVEVELIIDEGLQPIVNAVSENNNPAGYFLLTHFSEACFDALLIMKENQGHPPLQVLIDQEIESAGDGLLQYVDDLHCGEGKGLWSVAQWVYEKQPELLTKKAYEEKAPDVKLLIQNLNGMDQGDWDGEYSKFHEEVLNPVKAESKLPLDENGLFNDDASRALAQLPPSSNAQSAATFTAPPVQAAPMDATEDLFA</sequence>
<evidence type="ECO:0000313" key="3">
    <source>
        <dbReference type="EMBL" id="PJE78601.1"/>
    </source>
</evidence>
<keyword evidence="1" id="KW-0175">Coiled coil</keyword>
<reference evidence="3" key="1">
    <citation type="journal article" date="2017" name="Appl. Environ. Microbiol.">
        <title>Molecular characterization of an Endozoicomonas-like organism causing infection in king scallop Pecten maximus L.</title>
        <authorList>
            <person name="Cano I."/>
            <person name="van Aerle R."/>
            <person name="Ross S."/>
            <person name="Verner-Jeffreys D.W."/>
            <person name="Paley R.K."/>
            <person name="Rimmer G."/>
            <person name="Ryder D."/>
            <person name="Hooper P."/>
            <person name="Stone D."/>
            <person name="Feist S.W."/>
        </authorList>
    </citation>
    <scope>NUCLEOTIDE SEQUENCE</scope>
</reference>
<comment type="caution">
    <text evidence="3">The sequence shown here is derived from an EMBL/GenBank/DDBJ whole genome shotgun (WGS) entry which is preliminary data.</text>
</comment>
<evidence type="ECO:0000256" key="2">
    <source>
        <dbReference type="SAM" id="MobiDB-lite"/>
    </source>
</evidence>
<feature type="coiled-coil region" evidence="1">
    <location>
        <begin position="117"/>
        <end position="144"/>
    </location>
</feature>
<feature type="region of interest" description="Disordered" evidence="2">
    <location>
        <begin position="569"/>
        <end position="598"/>
    </location>
</feature>
<organism evidence="3">
    <name type="scientific">invertebrate metagenome</name>
    <dbReference type="NCBI Taxonomy" id="1711999"/>
    <lineage>
        <taxon>unclassified sequences</taxon>
        <taxon>metagenomes</taxon>
        <taxon>organismal metagenomes</taxon>
    </lineage>
</organism>
<gene>
    <name evidence="3" type="ORF">CI610_02464</name>
</gene>
<accession>A0A2H9T5V7</accession>